<accession>F8Q0R0</accession>
<reference evidence="3" key="1">
    <citation type="journal article" date="2011" name="Science">
        <title>The plant cell wall-decomposing machinery underlies the functional diversity of forest fungi.</title>
        <authorList>
            <person name="Eastwood D.C."/>
            <person name="Floudas D."/>
            <person name="Binder M."/>
            <person name="Majcherczyk A."/>
            <person name="Schneider P."/>
            <person name="Aerts A."/>
            <person name="Asiegbu F.O."/>
            <person name="Baker S.E."/>
            <person name="Barry K."/>
            <person name="Bendiksby M."/>
            <person name="Blumentritt M."/>
            <person name="Coutinho P.M."/>
            <person name="Cullen D."/>
            <person name="de Vries R.P."/>
            <person name="Gathman A."/>
            <person name="Goodell B."/>
            <person name="Henrissat B."/>
            <person name="Ihrmark K."/>
            <person name="Kauserud H."/>
            <person name="Kohler A."/>
            <person name="LaButti K."/>
            <person name="Lapidus A."/>
            <person name="Lavin J.L."/>
            <person name="Lee Y.-H."/>
            <person name="Lindquist E."/>
            <person name="Lilly W."/>
            <person name="Lucas S."/>
            <person name="Morin E."/>
            <person name="Murat C."/>
            <person name="Oguiza J.A."/>
            <person name="Park J."/>
            <person name="Pisabarro A.G."/>
            <person name="Riley R."/>
            <person name="Rosling A."/>
            <person name="Salamov A."/>
            <person name="Schmidt O."/>
            <person name="Schmutz J."/>
            <person name="Skrede I."/>
            <person name="Stenlid J."/>
            <person name="Wiebenga A."/>
            <person name="Xie X."/>
            <person name="Kuees U."/>
            <person name="Hibbett D.S."/>
            <person name="Hoffmeister D."/>
            <person name="Hoegberg N."/>
            <person name="Martin F."/>
            <person name="Grigoriev I.V."/>
            <person name="Watkinson S.C."/>
        </authorList>
    </citation>
    <scope>NUCLEOTIDE SEQUENCE [LARGE SCALE GENOMIC DNA]</scope>
    <source>
        <strain evidence="3">strain S7.3</strain>
    </source>
</reference>
<proteinExistence type="predicted"/>
<dbReference type="InParanoid" id="F8Q0R0"/>
<feature type="compositionally biased region" description="Basic and acidic residues" evidence="1">
    <location>
        <begin position="70"/>
        <end position="101"/>
    </location>
</feature>
<dbReference type="EMBL" id="GL945481">
    <property type="protein sequence ID" value="EGN97889.1"/>
    <property type="molecule type" value="Genomic_DNA"/>
</dbReference>
<organism evidence="3">
    <name type="scientific">Serpula lacrymans var. lacrymans (strain S7.3)</name>
    <name type="common">Dry rot fungus</name>
    <dbReference type="NCBI Taxonomy" id="936435"/>
    <lineage>
        <taxon>Eukaryota</taxon>
        <taxon>Fungi</taxon>
        <taxon>Dikarya</taxon>
        <taxon>Basidiomycota</taxon>
        <taxon>Agaricomycotina</taxon>
        <taxon>Agaricomycetes</taxon>
        <taxon>Agaricomycetidae</taxon>
        <taxon>Boletales</taxon>
        <taxon>Coniophorineae</taxon>
        <taxon>Serpulaceae</taxon>
        <taxon>Serpula</taxon>
    </lineage>
</organism>
<evidence type="ECO:0000313" key="3">
    <source>
        <dbReference type="Proteomes" id="UP000008063"/>
    </source>
</evidence>
<keyword evidence="3" id="KW-1185">Reference proteome</keyword>
<gene>
    <name evidence="2" type="ORF">SERLA73DRAFT_153149</name>
</gene>
<evidence type="ECO:0000313" key="2">
    <source>
        <dbReference type="EMBL" id="EGN97889.1"/>
    </source>
</evidence>
<name>F8Q0R0_SERL3</name>
<dbReference type="Proteomes" id="UP000008063">
    <property type="component" value="Unassembled WGS sequence"/>
</dbReference>
<feature type="region of interest" description="Disordered" evidence="1">
    <location>
        <begin position="65"/>
        <end position="109"/>
    </location>
</feature>
<sequence>MRTDLRYYKQPQIGGEGRPASSEGNRNTKEEDREYILVLWCINGRLTSWLEMAAQATRVTSMRFAQNEAAKSRDPRKNEDNGHCKRQDGDKEGRCGNERNGRNSSGCSVDQSVFENGPLAVDNFVGDITYYTCGVKRGKQIRHCMRDETIRPISESGKIGTADYLSPGIVTTLENTSGPYQIPSDT</sequence>
<protein>
    <submittedName>
        <fullName evidence="2">Uncharacterized protein</fullName>
    </submittedName>
</protein>
<dbReference type="AlphaFoldDB" id="F8Q0R0"/>
<evidence type="ECO:0000256" key="1">
    <source>
        <dbReference type="SAM" id="MobiDB-lite"/>
    </source>
</evidence>
<dbReference type="HOGENOM" id="CLU_1571589_0_0_1"/>
<feature type="region of interest" description="Disordered" evidence="1">
    <location>
        <begin position="1"/>
        <end position="28"/>
    </location>
</feature>